<feature type="compositionally biased region" description="Basic and acidic residues" evidence="1">
    <location>
        <begin position="1"/>
        <end position="11"/>
    </location>
</feature>
<reference evidence="2 3" key="1">
    <citation type="submission" date="2019-10" db="EMBL/GenBank/DDBJ databases">
        <authorList>
            <person name="Palmer J.M."/>
        </authorList>
    </citation>
    <scope>NUCLEOTIDE SEQUENCE [LARGE SCALE GENOMIC DNA]</scope>
    <source>
        <strain evidence="2 3">TWF696</strain>
    </source>
</reference>
<dbReference type="AlphaFoldDB" id="A0AAV9UW58"/>
<proteinExistence type="predicted"/>
<evidence type="ECO:0008006" key="4">
    <source>
        <dbReference type="Google" id="ProtNLM"/>
    </source>
</evidence>
<accession>A0AAV9UW58</accession>
<dbReference type="Proteomes" id="UP001375240">
    <property type="component" value="Unassembled WGS sequence"/>
</dbReference>
<feature type="region of interest" description="Disordered" evidence="1">
    <location>
        <begin position="1"/>
        <end position="85"/>
    </location>
</feature>
<feature type="compositionally biased region" description="Polar residues" evidence="1">
    <location>
        <begin position="22"/>
        <end position="39"/>
    </location>
</feature>
<evidence type="ECO:0000256" key="1">
    <source>
        <dbReference type="SAM" id="MobiDB-lite"/>
    </source>
</evidence>
<name>A0AAV9UW58_9PEZI</name>
<feature type="compositionally biased region" description="Polar residues" evidence="1">
    <location>
        <begin position="709"/>
        <end position="719"/>
    </location>
</feature>
<protein>
    <recommendedName>
        <fullName evidence="4">F-box domain-containing protein</fullName>
    </recommendedName>
</protein>
<dbReference type="SUPFAM" id="SSF75011">
    <property type="entry name" value="3-carboxy-cis,cis-mucoante lactonizing enzyme"/>
    <property type="match status" value="1"/>
</dbReference>
<sequence length="796" mass="89984">MASTIKADRSHAKTLKRPRSPSCEQPSTDLFNDTPSSPLTPLHSEPEEPDDYSSVDNNVPDRLGRPPAKRTAVASSDNPNQPERRITRGVAAAIAIANDPAVAKLRDPFKVLPDNVLRDIVLQLPKRAIVSLRRVSPLWKANVEFIISETVVEKAFGHREVTQKLKQEAKPGWAEIAFRKNTFLEGSRAAGTPTSVKKFTKAVVWEKVGDRLVWVDQSCNLNVQHLSPWDVNERKDSLVALADNPRGMAKNKLLQTVVAEEQRKGSEQPKGAPKKEKIREAIVIRWPLRDALKTRGVKIDVIVMAPYGSNHIFLEYVTSQEPLATDDFRAGGERHRKFACINIITGYAEWNRSLNSCFLVFPLRHDVFIRHHGYGSGYLVHGDLLYSFTYPKKRWDGDLVIFPEIGDRLFLTVLDCRTGALIRSKEIEEITEAMKLAGAQPRHSLISPDGKIIILCISHTLYICDSETCEFVEKVDLPWLADIGAHCFQLSFSDDGDRVYVTEDCKGRDFHVLELDCNNHFKPVLIRCYHVPVNTDSIVRTRFNHTLQVQLLTAKSRDNPMANVWRPQVIKFAPFDEVMADIPRDMWGHTWQSRLINGNENWDWLGPGDPTPQHYPSAVTTTIYQQFLEIINNMPGANKLAIHGALDAHFSLQGLSVNQLFGWGPVFNGITPRGKTLLETPRRDYVMVSKNLVTLPPLSKVQPDALQDDSVQGDTNQTSHKTKRRSGSVVFTGPISPRSRRKRYNSQSKVDKAKVNDRRDWWIGGDAWPDKIINDERFVMFDQEDLVYCCDFGPLG</sequence>
<feature type="region of interest" description="Disordered" evidence="1">
    <location>
        <begin position="703"/>
        <end position="751"/>
    </location>
</feature>
<organism evidence="2 3">
    <name type="scientific">Orbilia brochopaga</name>
    <dbReference type="NCBI Taxonomy" id="3140254"/>
    <lineage>
        <taxon>Eukaryota</taxon>
        <taxon>Fungi</taxon>
        <taxon>Dikarya</taxon>
        <taxon>Ascomycota</taxon>
        <taxon>Pezizomycotina</taxon>
        <taxon>Orbiliomycetes</taxon>
        <taxon>Orbiliales</taxon>
        <taxon>Orbiliaceae</taxon>
        <taxon>Orbilia</taxon>
    </lineage>
</organism>
<comment type="caution">
    <text evidence="2">The sequence shown here is derived from an EMBL/GenBank/DDBJ whole genome shotgun (WGS) entry which is preliminary data.</text>
</comment>
<dbReference type="EMBL" id="JAVHNQ010000005">
    <property type="protein sequence ID" value="KAK6346686.1"/>
    <property type="molecule type" value="Genomic_DNA"/>
</dbReference>
<gene>
    <name evidence="2" type="ORF">TWF696_006804</name>
</gene>
<evidence type="ECO:0000313" key="2">
    <source>
        <dbReference type="EMBL" id="KAK6346686.1"/>
    </source>
</evidence>
<keyword evidence="3" id="KW-1185">Reference proteome</keyword>
<evidence type="ECO:0000313" key="3">
    <source>
        <dbReference type="Proteomes" id="UP001375240"/>
    </source>
</evidence>